<dbReference type="Proteomes" id="UP000054560">
    <property type="component" value="Unassembled WGS sequence"/>
</dbReference>
<sequence>TFLTKPTVARTTRWAGRRRRIRATTAAAAPTTSPSLGSNTSQRTCCSMSVGDLSLRQPPPLLVSI</sequence>
<evidence type="ECO:0000313" key="3">
    <source>
        <dbReference type="Proteomes" id="UP000054560"/>
    </source>
</evidence>
<protein>
    <submittedName>
        <fullName evidence="2">Uncharacterized protein</fullName>
    </submittedName>
</protein>
<proteinExistence type="predicted"/>
<feature type="non-terminal residue" evidence="2">
    <location>
        <position position="1"/>
    </location>
</feature>
<evidence type="ECO:0000256" key="1">
    <source>
        <dbReference type="SAM" id="MobiDB-lite"/>
    </source>
</evidence>
<feature type="compositionally biased region" description="Low complexity" evidence="1">
    <location>
        <begin position="23"/>
        <end position="32"/>
    </location>
</feature>
<feature type="non-terminal residue" evidence="2">
    <location>
        <position position="65"/>
    </location>
</feature>
<accession>A0A0L0F4B0</accession>
<evidence type="ECO:0000313" key="2">
    <source>
        <dbReference type="EMBL" id="KNC71013.1"/>
    </source>
</evidence>
<dbReference type="GeneID" id="25916960"/>
<name>A0A0L0F4B0_9EUKA</name>
<organism evidence="2 3">
    <name type="scientific">Sphaeroforma arctica JP610</name>
    <dbReference type="NCBI Taxonomy" id="667725"/>
    <lineage>
        <taxon>Eukaryota</taxon>
        <taxon>Ichthyosporea</taxon>
        <taxon>Ichthyophonida</taxon>
        <taxon>Sphaeroforma</taxon>
    </lineage>
</organism>
<keyword evidence="3" id="KW-1185">Reference proteome</keyword>
<dbReference type="EMBL" id="KQ249711">
    <property type="protein sequence ID" value="KNC71013.1"/>
    <property type="molecule type" value="Genomic_DNA"/>
</dbReference>
<gene>
    <name evidence="2" type="ORF">SARC_16456</name>
</gene>
<feature type="compositionally biased region" description="Polar residues" evidence="1">
    <location>
        <begin position="33"/>
        <end position="43"/>
    </location>
</feature>
<dbReference type="RefSeq" id="XP_014144915.1">
    <property type="nucleotide sequence ID" value="XM_014289440.1"/>
</dbReference>
<feature type="region of interest" description="Disordered" evidence="1">
    <location>
        <begin position="23"/>
        <end position="43"/>
    </location>
</feature>
<dbReference type="AlphaFoldDB" id="A0A0L0F4B0"/>
<reference evidence="2 3" key="1">
    <citation type="submission" date="2011-02" db="EMBL/GenBank/DDBJ databases">
        <title>The Genome Sequence of Sphaeroforma arctica JP610.</title>
        <authorList>
            <consortium name="The Broad Institute Genome Sequencing Platform"/>
            <person name="Russ C."/>
            <person name="Cuomo C."/>
            <person name="Young S.K."/>
            <person name="Zeng Q."/>
            <person name="Gargeya S."/>
            <person name="Alvarado L."/>
            <person name="Berlin A."/>
            <person name="Chapman S.B."/>
            <person name="Chen Z."/>
            <person name="Freedman E."/>
            <person name="Gellesch M."/>
            <person name="Goldberg J."/>
            <person name="Griggs A."/>
            <person name="Gujja S."/>
            <person name="Heilman E."/>
            <person name="Heiman D."/>
            <person name="Howarth C."/>
            <person name="Mehta T."/>
            <person name="Neiman D."/>
            <person name="Pearson M."/>
            <person name="Roberts A."/>
            <person name="Saif S."/>
            <person name="Shea T."/>
            <person name="Shenoy N."/>
            <person name="Sisk P."/>
            <person name="Stolte C."/>
            <person name="Sykes S."/>
            <person name="White J."/>
            <person name="Yandava C."/>
            <person name="Burger G."/>
            <person name="Gray M.W."/>
            <person name="Holland P.W.H."/>
            <person name="King N."/>
            <person name="Lang F.B.F."/>
            <person name="Roger A.J."/>
            <person name="Ruiz-Trillo I."/>
            <person name="Haas B."/>
            <person name="Nusbaum C."/>
            <person name="Birren B."/>
        </authorList>
    </citation>
    <scope>NUCLEOTIDE SEQUENCE [LARGE SCALE GENOMIC DNA]</scope>
    <source>
        <strain evidence="2 3">JP610</strain>
    </source>
</reference>